<keyword evidence="4" id="KW-1185">Reference proteome</keyword>
<dbReference type="Gene3D" id="1.10.3660.10">
    <property type="entry name" value="6-phosphogluconate dehydrogenase C-terminal like domain"/>
    <property type="match status" value="1"/>
</dbReference>
<dbReference type="Proteomes" id="UP000271003">
    <property type="component" value="Chromosome"/>
</dbReference>
<protein>
    <recommendedName>
        <fullName evidence="2">Prephenate/arogenate dehydrogenase domain-containing protein</fullName>
    </recommendedName>
</protein>
<dbReference type="PANTHER" id="PTHR21363">
    <property type="entry name" value="PREPHENATE DEHYDROGENASE"/>
    <property type="match status" value="1"/>
</dbReference>
<dbReference type="Gene3D" id="3.40.50.720">
    <property type="entry name" value="NAD(P)-binding Rossmann-like Domain"/>
    <property type="match status" value="1"/>
</dbReference>
<dbReference type="InterPro" id="IPR036291">
    <property type="entry name" value="NAD(P)-bd_dom_sf"/>
</dbReference>
<keyword evidence="1" id="KW-0560">Oxidoreductase</keyword>
<dbReference type="EMBL" id="AP018786">
    <property type="protein sequence ID" value="BBF23057.1"/>
    <property type="molecule type" value="Genomic_DNA"/>
</dbReference>
<dbReference type="KEGG" id="sutt:SUTMEG_09480"/>
<dbReference type="GO" id="GO:0004665">
    <property type="term" value="F:prephenate dehydrogenase (NADP+) activity"/>
    <property type="evidence" value="ECO:0007669"/>
    <property type="project" value="InterPro"/>
</dbReference>
<dbReference type="NCBIfam" id="NF008400">
    <property type="entry name" value="PRK11199.1"/>
    <property type="match status" value="1"/>
</dbReference>
<reference evidence="3 4" key="1">
    <citation type="journal article" date="2018" name="Int. J. Syst. Evol. Microbiol.">
        <title>Mesosutterella multiformis gen. nov., sp. nov., a member of the family Sutterellaceae and Sutterella megalosphaeroides sp. nov., isolated from human faeces.</title>
        <authorList>
            <person name="Sakamoto M."/>
            <person name="Ikeyama N."/>
            <person name="Kunihiro T."/>
            <person name="Iino T."/>
            <person name="Yuki M."/>
            <person name="Ohkuma M."/>
        </authorList>
    </citation>
    <scope>NUCLEOTIDE SEQUENCE [LARGE SCALE GENOMIC DNA]</scope>
    <source>
        <strain evidence="3 4">6FBBBH3</strain>
    </source>
</reference>
<evidence type="ECO:0000259" key="2">
    <source>
        <dbReference type="PROSITE" id="PS51176"/>
    </source>
</evidence>
<feature type="domain" description="Prephenate/arogenate dehydrogenase" evidence="2">
    <location>
        <begin position="39"/>
        <end position="302"/>
    </location>
</feature>
<dbReference type="GO" id="GO:0008977">
    <property type="term" value="F:prephenate dehydrogenase (NAD+) activity"/>
    <property type="evidence" value="ECO:0007669"/>
    <property type="project" value="InterPro"/>
</dbReference>
<dbReference type="SUPFAM" id="SSF48179">
    <property type="entry name" value="6-phosphogluconate dehydrogenase C-terminal domain-like"/>
    <property type="match status" value="1"/>
</dbReference>
<dbReference type="GO" id="GO:0070403">
    <property type="term" value="F:NAD+ binding"/>
    <property type="evidence" value="ECO:0007669"/>
    <property type="project" value="InterPro"/>
</dbReference>
<accession>A0A2Z6IBN1</accession>
<dbReference type="GO" id="GO:0006571">
    <property type="term" value="P:tyrosine biosynthetic process"/>
    <property type="evidence" value="ECO:0007669"/>
    <property type="project" value="InterPro"/>
</dbReference>
<name>A0A2Z6IBN1_9BURK</name>
<dbReference type="SUPFAM" id="SSF51735">
    <property type="entry name" value="NAD(P)-binding Rossmann-fold domains"/>
    <property type="match status" value="1"/>
</dbReference>
<dbReference type="Pfam" id="PF20463">
    <property type="entry name" value="PDH_C"/>
    <property type="match status" value="1"/>
</dbReference>
<proteinExistence type="predicted"/>
<dbReference type="InterPro" id="IPR046825">
    <property type="entry name" value="PDH_C"/>
</dbReference>
<dbReference type="InterPro" id="IPR003099">
    <property type="entry name" value="Prephen_DH"/>
</dbReference>
<evidence type="ECO:0000256" key="1">
    <source>
        <dbReference type="ARBA" id="ARBA00023002"/>
    </source>
</evidence>
<gene>
    <name evidence="3" type="ORF">SUTMEG_09480</name>
</gene>
<dbReference type="PROSITE" id="PS51176">
    <property type="entry name" value="PDH_ADH"/>
    <property type="match status" value="1"/>
</dbReference>
<dbReference type="Pfam" id="PF02153">
    <property type="entry name" value="PDH_N"/>
    <property type="match status" value="1"/>
</dbReference>
<dbReference type="PANTHER" id="PTHR21363:SF0">
    <property type="entry name" value="PREPHENATE DEHYDROGENASE [NADP(+)]"/>
    <property type="match status" value="1"/>
</dbReference>
<evidence type="ECO:0000313" key="3">
    <source>
        <dbReference type="EMBL" id="BBF23057.1"/>
    </source>
</evidence>
<dbReference type="InterPro" id="IPR050812">
    <property type="entry name" value="Preph/Arog_dehydrog"/>
</dbReference>
<sequence>MKAYGEACEAPHEAEALHEVTQEEARSADLASSIDAAKPPVVLVGGAGGMGRILQRLFAADGREVRILEKDDWDRAQDILRGAKLVVVSVPIDVTTDVIARLGPMLDADAVLSDVTSVKRAPVEAMLAAHAGPVAGLHPMFGPDVASLERQVFVYVPARNPEASAWLEELLRKEGASVVTTSAEEHDRAMGIIQALRHFTTYAYGVFLAELHPDLRQIMAMSSPIYRLELEMVGRLFAQDPHLYADIIMANDDNARLIRAYVESLAPELELVLRGDRKAFVERFGRARDYFGTLAYDFMKESGRMLAAVQSERNGHSKARAAR</sequence>
<dbReference type="InterPro" id="IPR046826">
    <property type="entry name" value="PDH_N"/>
</dbReference>
<dbReference type="InterPro" id="IPR008927">
    <property type="entry name" value="6-PGluconate_DH-like_C_sf"/>
</dbReference>
<dbReference type="AlphaFoldDB" id="A0A2Z6IBN1"/>
<organism evidence="3 4">
    <name type="scientific">Sutterella megalosphaeroides</name>
    <dbReference type="NCBI Taxonomy" id="2494234"/>
    <lineage>
        <taxon>Bacteria</taxon>
        <taxon>Pseudomonadati</taxon>
        <taxon>Pseudomonadota</taxon>
        <taxon>Betaproteobacteria</taxon>
        <taxon>Burkholderiales</taxon>
        <taxon>Sutterellaceae</taxon>
        <taxon>Sutterella</taxon>
    </lineage>
</organism>
<evidence type="ECO:0000313" key="4">
    <source>
        <dbReference type="Proteomes" id="UP000271003"/>
    </source>
</evidence>